<protein>
    <submittedName>
        <fullName evidence="1">Uncharacterized protein</fullName>
    </submittedName>
</protein>
<evidence type="ECO:0000313" key="2">
    <source>
        <dbReference type="Proteomes" id="UP001056120"/>
    </source>
</evidence>
<accession>A0ACB9A3A5</accession>
<reference evidence="1 2" key="2">
    <citation type="journal article" date="2022" name="Mol. Ecol. Resour.">
        <title>The genomes of chicory, endive, great burdock and yacon provide insights into Asteraceae paleo-polyploidization history and plant inulin production.</title>
        <authorList>
            <person name="Fan W."/>
            <person name="Wang S."/>
            <person name="Wang H."/>
            <person name="Wang A."/>
            <person name="Jiang F."/>
            <person name="Liu H."/>
            <person name="Zhao H."/>
            <person name="Xu D."/>
            <person name="Zhang Y."/>
        </authorList>
    </citation>
    <scope>NUCLEOTIDE SEQUENCE [LARGE SCALE GENOMIC DNA]</scope>
    <source>
        <strain evidence="2">cv. Yunnan</strain>
        <tissue evidence="1">Leaves</tissue>
    </source>
</reference>
<reference evidence="2" key="1">
    <citation type="journal article" date="2022" name="Mol. Ecol. Resour.">
        <title>The genomes of chicory, endive, great burdock and yacon provide insights into Asteraceae palaeo-polyploidization history and plant inulin production.</title>
        <authorList>
            <person name="Fan W."/>
            <person name="Wang S."/>
            <person name="Wang H."/>
            <person name="Wang A."/>
            <person name="Jiang F."/>
            <person name="Liu H."/>
            <person name="Zhao H."/>
            <person name="Xu D."/>
            <person name="Zhang Y."/>
        </authorList>
    </citation>
    <scope>NUCLEOTIDE SEQUENCE [LARGE SCALE GENOMIC DNA]</scope>
    <source>
        <strain evidence="2">cv. Yunnan</strain>
    </source>
</reference>
<dbReference type="Proteomes" id="UP001056120">
    <property type="component" value="Linkage Group LG25"/>
</dbReference>
<evidence type="ECO:0000313" key="1">
    <source>
        <dbReference type="EMBL" id="KAI3704124.1"/>
    </source>
</evidence>
<proteinExistence type="predicted"/>
<name>A0ACB9A3A5_9ASTR</name>
<keyword evidence="2" id="KW-1185">Reference proteome</keyword>
<gene>
    <name evidence="1" type="ORF">L1987_74338</name>
</gene>
<dbReference type="EMBL" id="CM042042">
    <property type="protein sequence ID" value="KAI3704124.1"/>
    <property type="molecule type" value="Genomic_DNA"/>
</dbReference>
<comment type="caution">
    <text evidence="1">The sequence shown here is derived from an EMBL/GenBank/DDBJ whole genome shotgun (WGS) entry which is preliminary data.</text>
</comment>
<organism evidence="1 2">
    <name type="scientific">Smallanthus sonchifolius</name>
    <dbReference type="NCBI Taxonomy" id="185202"/>
    <lineage>
        <taxon>Eukaryota</taxon>
        <taxon>Viridiplantae</taxon>
        <taxon>Streptophyta</taxon>
        <taxon>Embryophyta</taxon>
        <taxon>Tracheophyta</taxon>
        <taxon>Spermatophyta</taxon>
        <taxon>Magnoliopsida</taxon>
        <taxon>eudicotyledons</taxon>
        <taxon>Gunneridae</taxon>
        <taxon>Pentapetalae</taxon>
        <taxon>asterids</taxon>
        <taxon>campanulids</taxon>
        <taxon>Asterales</taxon>
        <taxon>Asteraceae</taxon>
        <taxon>Asteroideae</taxon>
        <taxon>Heliantheae alliance</taxon>
        <taxon>Millerieae</taxon>
        <taxon>Smallanthus</taxon>
    </lineage>
</organism>
<sequence>MECFRKNMKAAVKGDDKMADLKAFDMVLFPVLEFNHYYVFELKNTSISVIDNFCDKYPFVRMLNNKKYFMKDSCYKIKELFVDYLEEKKHPKTDEIVTCNIHKDEEEDGCTYPALAGKYIGEKVVDVAQKKGKVVALVEMHKKRFTNTLQSPLVIGSDEEDNLILNDTLDEELDTPIRSIKKTMMKKNSIKGVEVDEDTLIVDNTIVDVGDGSSEDMDGVDGSSDYIEEFDSKVRRLQKTVGKKMLEKGADKQKKKAKESLADIGQNEVLANDFMP</sequence>